<dbReference type="AlphaFoldDB" id="A0A0B1SSY4"/>
<name>A0A0B1SSY4_OESDE</name>
<dbReference type="EC" id="5.6.2.1" evidence="1"/>
<keyword evidence="1" id="KW-0238">DNA-binding</keyword>
<dbReference type="Pfam" id="PF01751">
    <property type="entry name" value="Toprim"/>
    <property type="match status" value="1"/>
</dbReference>
<keyword evidence="1" id="KW-0413">Isomerase</keyword>
<gene>
    <name evidence="3" type="ORF">OESDEN_13939</name>
</gene>
<dbReference type="InterPro" id="IPR006171">
    <property type="entry name" value="TOPRIM_dom"/>
</dbReference>
<dbReference type="GO" id="GO:0005634">
    <property type="term" value="C:nucleus"/>
    <property type="evidence" value="ECO:0007669"/>
    <property type="project" value="TreeGrafter"/>
</dbReference>
<evidence type="ECO:0000313" key="4">
    <source>
        <dbReference type="Proteomes" id="UP000053660"/>
    </source>
</evidence>
<dbReference type="EMBL" id="KN560845">
    <property type="protein sequence ID" value="KHJ86315.1"/>
    <property type="molecule type" value="Genomic_DNA"/>
</dbReference>
<comment type="similarity">
    <text evidence="1">Belongs to the type IA topoisomerase family.</text>
</comment>
<dbReference type="InterPro" id="IPR023405">
    <property type="entry name" value="Topo_IA_core_domain"/>
</dbReference>
<dbReference type="GO" id="GO:0003677">
    <property type="term" value="F:DNA binding"/>
    <property type="evidence" value="ECO:0007669"/>
    <property type="project" value="UniProtKB-KW"/>
</dbReference>
<dbReference type="InterPro" id="IPR003601">
    <property type="entry name" value="Topo_IA_2"/>
</dbReference>
<keyword evidence="4" id="KW-1185">Reference proteome</keyword>
<evidence type="ECO:0000256" key="1">
    <source>
        <dbReference type="RuleBase" id="RU362092"/>
    </source>
</evidence>
<protein>
    <recommendedName>
        <fullName evidence="1">DNA topoisomerase</fullName>
        <ecNumber evidence="1">5.6.2.1</ecNumber>
    </recommendedName>
</protein>
<dbReference type="PANTHER" id="PTHR11390:SF21">
    <property type="entry name" value="DNA TOPOISOMERASE 3-ALPHA"/>
    <property type="match status" value="1"/>
</dbReference>
<dbReference type="PROSITE" id="PS50880">
    <property type="entry name" value="TOPRIM"/>
    <property type="match status" value="1"/>
</dbReference>
<dbReference type="GO" id="GO:0003917">
    <property type="term" value="F:DNA topoisomerase type I (single strand cut, ATP-independent) activity"/>
    <property type="evidence" value="ECO:0007669"/>
    <property type="project" value="UniProtKB-EC"/>
</dbReference>
<reference evidence="3 4" key="1">
    <citation type="submission" date="2014-03" db="EMBL/GenBank/DDBJ databases">
        <title>Draft genome of the hookworm Oesophagostomum dentatum.</title>
        <authorList>
            <person name="Mitreva M."/>
        </authorList>
    </citation>
    <scope>NUCLEOTIDE SEQUENCE [LARGE SCALE GENOMIC DNA]</scope>
    <source>
        <strain evidence="3 4">OD-Hann</strain>
    </source>
</reference>
<comment type="catalytic activity">
    <reaction evidence="1">
        <text>ATP-independent breakage of single-stranded DNA, followed by passage and rejoining.</text>
        <dbReference type="EC" id="5.6.2.1"/>
    </reaction>
</comment>
<dbReference type="OrthoDB" id="430051at2759"/>
<dbReference type="Gene3D" id="3.40.50.140">
    <property type="match status" value="2"/>
</dbReference>
<evidence type="ECO:0000259" key="2">
    <source>
        <dbReference type="PROSITE" id="PS50880"/>
    </source>
</evidence>
<keyword evidence="1" id="KW-0799">Topoisomerase</keyword>
<dbReference type="InterPro" id="IPR000380">
    <property type="entry name" value="Topo_IA"/>
</dbReference>
<dbReference type="GO" id="GO:0006281">
    <property type="term" value="P:DNA repair"/>
    <property type="evidence" value="ECO:0007669"/>
    <property type="project" value="TreeGrafter"/>
</dbReference>
<feature type="domain" description="Toprim" evidence="2">
    <location>
        <begin position="110"/>
        <end position="181"/>
    </location>
</feature>
<proteinExistence type="inferred from homology"/>
<dbReference type="SMART" id="SM00493">
    <property type="entry name" value="TOPRIM"/>
    <property type="match status" value="1"/>
</dbReference>
<organism evidence="3 4">
    <name type="scientific">Oesophagostomum dentatum</name>
    <name type="common">Nodular worm</name>
    <dbReference type="NCBI Taxonomy" id="61180"/>
    <lineage>
        <taxon>Eukaryota</taxon>
        <taxon>Metazoa</taxon>
        <taxon>Ecdysozoa</taxon>
        <taxon>Nematoda</taxon>
        <taxon>Chromadorea</taxon>
        <taxon>Rhabditida</taxon>
        <taxon>Rhabditina</taxon>
        <taxon>Rhabditomorpha</taxon>
        <taxon>Strongyloidea</taxon>
        <taxon>Strongylidae</taxon>
        <taxon>Oesophagostomum</taxon>
    </lineage>
</organism>
<dbReference type="GO" id="GO:0031422">
    <property type="term" value="C:RecQ family helicase-topoisomerase III complex"/>
    <property type="evidence" value="ECO:0007669"/>
    <property type="project" value="TreeGrafter"/>
</dbReference>
<accession>A0A0B1SSY4</accession>
<evidence type="ECO:0000313" key="3">
    <source>
        <dbReference type="EMBL" id="KHJ86315.1"/>
    </source>
</evidence>
<dbReference type="PANTHER" id="PTHR11390">
    <property type="entry name" value="PROKARYOTIC DNA TOPOISOMERASE"/>
    <property type="match status" value="1"/>
</dbReference>
<dbReference type="SUPFAM" id="SSF56712">
    <property type="entry name" value="Prokaryotic type I DNA topoisomerase"/>
    <property type="match status" value="1"/>
</dbReference>
<dbReference type="SMART" id="SM00436">
    <property type="entry name" value="TOP1Bc"/>
    <property type="match status" value="1"/>
</dbReference>
<dbReference type="GO" id="GO:0006310">
    <property type="term" value="P:DNA recombination"/>
    <property type="evidence" value="ECO:0007669"/>
    <property type="project" value="TreeGrafter"/>
</dbReference>
<dbReference type="Proteomes" id="UP000053660">
    <property type="component" value="Unassembled WGS sequence"/>
</dbReference>
<sequence length="222" mass="24955">MVVDAGGRLWIIWKDAIYEWNSTLSVTSVSGHLMEDCFGPDMKNWATVPIRSLFDAPVYRYVPEGMKNIAKTLVLNSTLSVTSVSGHLMEDCFGPDMKNWATVPIRSLFDAPVYRYVPEGMKNIAKTLVLVKFAVIEESAKCDVLVIWTDCDREGEGIGAEIAKVCSESNPRIDVYRARFSEITPRAINYASQHLTRLDQRIVDAVQCRSELDLRIGMIGSW</sequence>
<comment type="function">
    <text evidence="1">Introduces a single-strand break via transesterification at a target site in duplex DNA. Releases the supercoiling and torsional tension of DNA introduced during the DNA replication and transcription by transiently cleaving and rejoining one strand of the DNA duplex. The scissile phosphodiester is attacked by the catalytic tyrosine of the enzyme, resulting in the formation of a DNA-(5'-phosphotyrosyl)-enzyme intermediate and the expulsion of a 3'-OH DNA strand.</text>
</comment>
<dbReference type="GO" id="GO:0006265">
    <property type="term" value="P:DNA topological change"/>
    <property type="evidence" value="ECO:0007669"/>
    <property type="project" value="InterPro"/>
</dbReference>